<evidence type="ECO:0000259" key="7">
    <source>
        <dbReference type="PROSITE" id="PS50885"/>
    </source>
</evidence>
<feature type="domain" description="HAMP" evidence="7">
    <location>
        <begin position="378"/>
        <end position="422"/>
    </location>
</feature>
<dbReference type="PROSITE" id="PS50112">
    <property type="entry name" value="PAS"/>
    <property type="match status" value="1"/>
</dbReference>
<dbReference type="InterPro" id="IPR004089">
    <property type="entry name" value="MCPsignal_dom"/>
</dbReference>
<dbReference type="Pfam" id="PF13426">
    <property type="entry name" value="PAS_9"/>
    <property type="match status" value="1"/>
</dbReference>
<dbReference type="PANTHER" id="PTHR43531:SF11">
    <property type="entry name" value="METHYL-ACCEPTING CHEMOTAXIS PROTEIN 3"/>
    <property type="match status" value="1"/>
</dbReference>
<dbReference type="Pfam" id="PF00015">
    <property type="entry name" value="MCPsignal"/>
    <property type="match status" value="1"/>
</dbReference>
<reference evidence="8 9" key="1">
    <citation type="submission" date="2024-01" db="EMBL/GenBank/DDBJ databases">
        <authorList>
            <person name="Deng Y."/>
            <person name="Su J."/>
        </authorList>
    </citation>
    <scope>NUCLEOTIDE SEQUENCE [LARGE SCALE GENOMIC DNA]</scope>
    <source>
        <strain evidence="8 9">CPCC 100088</strain>
    </source>
</reference>
<dbReference type="SUPFAM" id="SSF55785">
    <property type="entry name" value="PYP-like sensor domain (PAS domain)"/>
    <property type="match status" value="3"/>
</dbReference>
<dbReference type="InterPro" id="IPR051310">
    <property type="entry name" value="MCP_chemotaxis"/>
</dbReference>
<dbReference type="InterPro" id="IPR001610">
    <property type="entry name" value="PAC"/>
</dbReference>
<dbReference type="PRINTS" id="PR00260">
    <property type="entry name" value="CHEMTRNSDUCR"/>
</dbReference>
<dbReference type="InterPro" id="IPR035965">
    <property type="entry name" value="PAS-like_dom_sf"/>
</dbReference>
<keyword evidence="3" id="KW-0807">Transducer</keyword>
<evidence type="ECO:0000259" key="6">
    <source>
        <dbReference type="PROSITE" id="PS50113"/>
    </source>
</evidence>
<evidence type="ECO:0000313" key="8">
    <source>
        <dbReference type="EMBL" id="MER5172910.1"/>
    </source>
</evidence>
<dbReference type="CDD" id="cd11386">
    <property type="entry name" value="MCP_signal"/>
    <property type="match status" value="1"/>
</dbReference>
<evidence type="ECO:0000256" key="3">
    <source>
        <dbReference type="PROSITE-ProRule" id="PRU00284"/>
    </source>
</evidence>
<dbReference type="Pfam" id="PF08448">
    <property type="entry name" value="PAS_4"/>
    <property type="match status" value="2"/>
</dbReference>
<dbReference type="SMART" id="SM00091">
    <property type="entry name" value="PAS"/>
    <property type="match status" value="3"/>
</dbReference>
<evidence type="ECO:0000259" key="5">
    <source>
        <dbReference type="PROSITE" id="PS50112"/>
    </source>
</evidence>
<dbReference type="PROSITE" id="PS50111">
    <property type="entry name" value="CHEMOTAXIS_TRANSDUC_2"/>
    <property type="match status" value="1"/>
</dbReference>
<comment type="similarity">
    <text evidence="2">Belongs to the methyl-accepting chemotaxis (MCP) protein family.</text>
</comment>
<dbReference type="PROSITE" id="PS50885">
    <property type="entry name" value="HAMP"/>
    <property type="match status" value="1"/>
</dbReference>
<dbReference type="CDD" id="cd00130">
    <property type="entry name" value="PAS"/>
    <property type="match status" value="3"/>
</dbReference>
<dbReference type="Gene3D" id="1.10.287.950">
    <property type="entry name" value="Methyl-accepting chemotaxis protein"/>
    <property type="match status" value="1"/>
</dbReference>
<reference evidence="8 9" key="2">
    <citation type="submission" date="2024-06" db="EMBL/GenBank/DDBJ databases">
        <title>Thioclava kandeliae sp. nov. from a rhizosphere soil sample of Kandelia candel in a mangrove.</title>
        <authorList>
            <person name="Mu T."/>
        </authorList>
    </citation>
    <scope>NUCLEOTIDE SEQUENCE [LARGE SCALE GENOMIC DNA]</scope>
    <source>
        <strain evidence="8 9">CPCC 100088</strain>
    </source>
</reference>
<dbReference type="PROSITE" id="PS50113">
    <property type="entry name" value="PAC"/>
    <property type="match status" value="2"/>
</dbReference>
<feature type="domain" description="PAS" evidence="5">
    <location>
        <begin position="271"/>
        <end position="311"/>
    </location>
</feature>
<evidence type="ECO:0000313" key="9">
    <source>
        <dbReference type="Proteomes" id="UP001438953"/>
    </source>
</evidence>
<dbReference type="SMART" id="SM00283">
    <property type="entry name" value="MA"/>
    <property type="match status" value="1"/>
</dbReference>
<evidence type="ECO:0000256" key="2">
    <source>
        <dbReference type="ARBA" id="ARBA00029447"/>
    </source>
</evidence>
<sequence length="685" mass="75783">MFNSKKLRQELEDLRREVNAFENSHAVARVSIDRKFLYINEIFATMFGFKTTDVLGQPYDKLVRDKDLHQEDFNDIWRILKLGTPVNRIVPRLNARGEEIWLDTTYSPISSKDGVTEHVLIAAREITTMHLRRRDNRSQVDALKRSMAVIEFDLKGNILDANERFLTATDYKIDEIRGKPHRIFMPKGEADSQEYRDFWHRLELGSSEAGRVRRVNKHGEILWLEAAYETLIDPEGRPFKVVKYAFDITDARNMAADAEGQIAAIQKVQAVIEFDPQGTITSANDLFCKAMGYERSEILNKPHSMFMPADQVNGAEYSTHWKRLRAGETIEGDFIRIGKGGKEVHIRASYNPIRNAAGKVVKVVKFAVDTTPYMRMNNAMESCLERLSEGDLGTRIDTDLGEFDNLRVQFNEAVGRIEQVVVSVLEQTAQIAQEAASITAGTTELSRRSERQAATLEQSAAALEELTTSVRGAAEMTLTARSKAEKAKEQSDRSSVVVNDAVTAMNEIAASSQSISRITSVIDDIAFQTNLLALNAGVEAARAGDAGRGFAVVASEVRGLAQRSSDAAREIANLIEASTRQVGRGVELVGQAGEALQSIDESITGIRDSIQQIASSAQEQSNGLNEMNTAVSDLDRAVQQNAAMAEQSSAAVQMLQKGIDTMSENVGYFRCGEAVPTASEDRMAS</sequence>
<evidence type="ECO:0000256" key="1">
    <source>
        <dbReference type="ARBA" id="ARBA00022500"/>
    </source>
</evidence>
<dbReference type="NCBIfam" id="TIGR00229">
    <property type="entry name" value="sensory_box"/>
    <property type="match status" value="3"/>
</dbReference>
<organism evidence="8 9">
    <name type="scientific">Thioclava kandeliae</name>
    <dbReference type="NCBI Taxonomy" id="3070818"/>
    <lineage>
        <taxon>Bacteria</taxon>
        <taxon>Pseudomonadati</taxon>
        <taxon>Pseudomonadota</taxon>
        <taxon>Alphaproteobacteria</taxon>
        <taxon>Rhodobacterales</taxon>
        <taxon>Paracoccaceae</taxon>
        <taxon>Thioclava</taxon>
    </lineage>
</organism>
<dbReference type="EMBL" id="JAYWLC010000012">
    <property type="protein sequence ID" value="MER5172910.1"/>
    <property type="molecule type" value="Genomic_DNA"/>
</dbReference>
<dbReference type="InterPro" id="IPR003660">
    <property type="entry name" value="HAMP_dom"/>
</dbReference>
<proteinExistence type="inferred from homology"/>
<accession>A0ABV1SJI7</accession>
<dbReference type="SUPFAM" id="SSF58104">
    <property type="entry name" value="Methyl-accepting chemotaxis protein (MCP) signaling domain"/>
    <property type="match status" value="1"/>
</dbReference>
<dbReference type="RefSeq" id="WP_339115340.1">
    <property type="nucleotide sequence ID" value="NZ_JAYWLC010000012.1"/>
</dbReference>
<dbReference type="Gene3D" id="3.30.450.20">
    <property type="entry name" value="PAS domain"/>
    <property type="match status" value="3"/>
</dbReference>
<dbReference type="Proteomes" id="UP001438953">
    <property type="component" value="Unassembled WGS sequence"/>
</dbReference>
<dbReference type="InterPro" id="IPR013656">
    <property type="entry name" value="PAS_4"/>
</dbReference>
<dbReference type="InterPro" id="IPR000700">
    <property type="entry name" value="PAS-assoc_C"/>
</dbReference>
<keyword evidence="1" id="KW-0145">Chemotaxis</keyword>
<dbReference type="SMART" id="SM00086">
    <property type="entry name" value="PAC"/>
    <property type="match status" value="3"/>
</dbReference>
<dbReference type="PANTHER" id="PTHR43531">
    <property type="entry name" value="PROTEIN ICFG"/>
    <property type="match status" value="1"/>
</dbReference>
<comment type="caution">
    <text evidence="8">The sequence shown here is derived from an EMBL/GenBank/DDBJ whole genome shotgun (WGS) entry which is preliminary data.</text>
</comment>
<dbReference type="InterPro" id="IPR000014">
    <property type="entry name" value="PAS"/>
</dbReference>
<feature type="domain" description="Methyl-accepting transducer" evidence="4">
    <location>
        <begin position="427"/>
        <end position="656"/>
    </location>
</feature>
<feature type="domain" description="PAC" evidence="6">
    <location>
        <begin position="208"/>
        <end position="260"/>
    </location>
</feature>
<gene>
    <name evidence="8" type="ORF">VSX56_14120</name>
</gene>
<evidence type="ECO:0000259" key="4">
    <source>
        <dbReference type="PROSITE" id="PS50111"/>
    </source>
</evidence>
<dbReference type="InterPro" id="IPR004090">
    <property type="entry name" value="Chemotax_Me-accpt_rcpt"/>
</dbReference>
<keyword evidence="9" id="KW-1185">Reference proteome</keyword>
<feature type="domain" description="PAC" evidence="6">
    <location>
        <begin position="328"/>
        <end position="382"/>
    </location>
</feature>
<protein>
    <submittedName>
        <fullName evidence="8">PAS domain-containing methyl-accepting chemotaxis protein</fullName>
    </submittedName>
</protein>
<name>A0ABV1SJI7_9RHOB</name>